<sequence>MAKAEKKVRTYKRRATKVTKETEKSAARLGDRARTVSRNAFLASLGFYGKAFDEMQDRLDKLQSRLDARGKAAEVAYADLVKRGTKIEKDAKDMIGDIELPKQLDSLKDRKKLEARLEQARSRFAELRGSVGFRSAA</sequence>
<evidence type="ECO:0000256" key="1">
    <source>
        <dbReference type="SAM" id="MobiDB-lite"/>
    </source>
</evidence>
<evidence type="ECO:0000313" key="2">
    <source>
        <dbReference type="EMBL" id="HAN28005.1"/>
    </source>
</evidence>
<dbReference type="STRING" id="1121937.GCA_000423125_01925"/>
<accession>A0A3C1KMV8</accession>
<gene>
    <name evidence="2" type="ORF">DCP75_09875</name>
</gene>
<protein>
    <submittedName>
        <fullName evidence="2">Uncharacterized protein</fullName>
    </submittedName>
</protein>
<name>A0A3C1KMV8_9GAMM</name>
<dbReference type="EMBL" id="DMND01000134">
    <property type="protein sequence ID" value="HAN28005.1"/>
    <property type="molecule type" value="Genomic_DNA"/>
</dbReference>
<feature type="compositionally biased region" description="Basic and acidic residues" evidence="1">
    <location>
        <begin position="18"/>
        <end position="30"/>
    </location>
</feature>
<reference evidence="2 3" key="1">
    <citation type="journal article" date="2018" name="Nat. Biotechnol.">
        <title>A standardized bacterial taxonomy based on genome phylogeny substantially revises the tree of life.</title>
        <authorList>
            <person name="Parks D.H."/>
            <person name="Chuvochina M."/>
            <person name="Waite D.W."/>
            <person name="Rinke C."/>
            <person name="Skarshewski A."/>
            <person name="Chaumeil P.A."/>
            <person name="Hugenholtz P."/>
        </authorList>
    </citation>
    <scope>NUCLEOTIDE SEQUENCE [LARGE SCALE GENOMIC DNA]</scope>
    <source>
        <strain evidence="2">UBA9158</strain>
    </source>
</reference>
<feature type="region of interest" description="Disordered" evidence="1">
    <location>
        <begin position="1"/>
        <end position="30"/>
    </location>
</feature>
<organism evidence="2 3">
    <name type="scientific">Haliea salexigens</name>
    <dbReference type="NCBI Taxonomy" id="287487"/>
    <lineage>
        <taxon>Bacteria</taxon>
        <taxon>Pseudomonadati</taxon>
        <taxon>Pseudomonadota</taxon>
        <taxon>Gammaproteobacteria</taxon>
        <taxon>Cellvibrionales</taxon>
        <taxon>Halieaceae</taxon>
        <taxon>Haliea</taxon>
    </lineage>
</organism>
<comment type="caution">
    <text evidence="2">The sequence shown here is derived from an EMBL/GenBank/DDBJ whole genome shotgun (WGS) entry which is preliminary data.</text>
</comment>
<proteinExistence type="predicted"/>
<dbReference type="AlphaFoldDB" id="A0A3C1KMV8"/>
<dbReference type="Proteomes" id="UP000259273">
    <property type="component" value="Unassembled WGS sequence"/>
</dbReference>
<evidence type="ECO:0000313" key="3">
    <source>
        <dbReference type="Proteomes" id="UP000259273"/>
    </source>
</evidence>